<organism evidence="6 7">
    <name type="scientific">Zophobas morio</name>
    <dbReference type="NCBI Taxonomy" id="2755281"/>
    <lineage>
        <taxon>Eukaryota</taxon>
        <taxon>Metazoa</taxon>
        <taxon>Ecdysozoa</taxon>
        <taxon>Arthropoda</taxon>
        <taxon>Hexapoda</taxon>
        <taxon>Insecta</taxon>
        <taxon>Pterygota</taxon>
        <taxon>Neoptera</taxon>
        <taxon>Endopterygota</taxon>
        <taxon>Coleoptera</taxon>
        <taxon>Polyphaga</taxon>
        <taxon>Cucujiformia</taxon>
        <taxon>Tenebrionidae</taxon>
        <taxon>Zophobas</taxon>
    </lineage>
</organism>
<dbReference type="SUPFAM" id="SSF53474">
    <property type="entry name" value="alpha/beta-Hydrolases"/>
    <property type="match status" value="1"/>
</dbReference>
<evidence type="ECO:0000256" key="3">
    <source>
        <dbReference type="ARBA" id="ARBA00022801"/>
    </source>
</evidence>
<feature type="domain" description="Carboxylesterase type B" evidence="5">
    <location>
        <begin position="4"/>
        <end position="557"/>
    </location>
</feature>
<keyword evidence="3" id="KW-0378">Hydrolase</keyword>
<dbReference type="InterPro" id="IPR002018">
    <property type="entry name" value="CarbesteraseB"/>
</dbReference>
<evidence type="ECO:0000256" key="1">
    <source>
        <dbReference type="ARBA" id="ARBA00005964"/>
    </source>
</evidence>
<name>A0AA38I6H1_9CUCU</name>
<dbReference type="Gene3D" id="3.40.50.1820">
    <property type="entry name" value="alpha/beta hydrolase"/>
    <property type="match status" value="1"/>
</dbReference>
<evidence type="ECO:0000313" key="6">
    <source>
        <dbReference type="EMBL" id="KAJ3650162.1"/>
    </source>
</evidence>
<dbReference type="PANTHER" id="PTHR43142:SF1">
    <property type="entry name" value="CARBOXYLIC ESTER HYDROLASE"/>
    <property type="match status" value="1"/>
</dbReference>
<dbReference type="InterPro" id="IPR029058">
    <property type="entry name" value="AB_hydrolase_fold"/>
</dbReference>
<keyword evidence="2" id="KW-0719">Serine esterase</keyword>
<keyword evidence="7" id="KW-1185">Reference proteome</keyword>
<evidence type="ECO:0000256" key="2">
    <source>
        <dbReference type="ARBA" id="ARBA00022487"/>
    </source>
</evidence>
<evidence type="ECO:0000259" key="5">
    <source>
        <dbReference type="Pfam" id="PF00135"/>
    </source>
</evidence>
<keyword evidence="4" id="KW-0325">Glycoprotein</keyword>
<protein>
    <recommendedName>
        <fullName evidence="5">Carboxylesterase type B domain-containing protein</fullName>
    </recommendedName>
</protein>
<dbReference type="Pfam" id="PF00135">
    <property type="entry name" value="COesterase"/>
    <property type="match status" value="1"/>
</dbReference>
<comment type="similarity">
    <text evidence="1">Belongs to the type-B carboxylesterase/lipase family.</text>
</comment>
<evidence type="ECO:0000256" key="4">
    <source>
        <dbReference type="ARBA" id="ARBA00023180"/>
    </source>
</evidence>
<dbReference type="Proteomes" id="UP001168821">
    <property type="component" value="Unassembled WGS sequence"/>
</dbReference>
<sequence length="563" mass="64431">MPIPLVHLQDGKVKGKISTDFLGGKYYSFMGIPYAKAPVRNLRFKAPVPVEPWEGIRDATREGPECPSYHSPFGYYIGSEDNCLNLNVYTRQLSCNSATMKPVMVWIHGGAFLRGSNRTDAYSPDYLITEDIVLVCINYRLGVLGFLSLEDSSLEVPGNAGLKDMVLALQWVQRNIQQFCGDPNNVTIFGESAGSASVHYLLLSPLSKGLFHKAIAQSGCSLNSWARGCSNGIIIARNLGYEDTDERNILEYLKSVPARKIVEAQEITGDSFNVGIIRPFGPVVEKYRSKGAFLCEDPINIVKSGKFHHVPLVMGYTSREGMLFVFLDELKHGRRRTNFEEEIFYDRKLHMNSTAFEKCVLEIKKFYNQEENEPEEDIEKLDLLKTDNLFLYGIHKCVSYQKLVSQAPIYFYRMTLETTNNHAKEISTTKHIYILVVLYFIISKLGDGFIKSTLLKFAKLIPQNKRTGTCHSDDLYYLFRTFMNEKFDDGDENNTYIMRFVRLWANFARTGDPTPDKDDPLINIKWTPVNRNENCLLNIDKELKMLVDPDLERVKFWENLFEE</sequence>
<dbReference type="GO" id="GO:0052689">
    <property type="term" value="F:carboxylic ester hydrolase activity"/>
    <property type="evidence" value="ECO:0007669"/>
    <property type="project" value="UniProtKB-KW"/>
</dbReference>
<dbReference type="PANTHER" id="PTHR43142">
    <property type="entry name" value="CARBOXYLIC ESTER HYDROLASE"/>
    <property type="match status" value="1"/>
</dbReference>
<gene>
    <name evidence="6" type="ORF">Zmor_021866</name>
</gene>
<accession>A0AA38I6H1</accession>
<reference evidence="6" key="1">
    <citation type="journal article" date="2023" name="G3 (Bethesda)">
        <title>Whole genome assemblies of Zophobas morio and Tenebrio molitor.</title>
        <authorList>
            <person name="Kaur S."/>
            <person name="Stinson S.A."/>
            <person name="diCenzo G.C."/>
        </authorList>
    </citation>
    <scope>NUCLEOTIDE SEQUENCE</scope>
    <source>
        <strain evidence="6">QUZm001</strain>
    </source>
</reference>
<comment type="caution">
    <text evidence="6">The sequence shown here is derived from an EMBL/GenBank/DDBJ whole genome shotgun (WGS) entry which is preliminary data.</text>
</comment>
<evidence type="ECO:0000313" key="7">
    <source>
        <dbReference type="Proteomes" id="UP001168821"/>
    </source>
</evidence>
<proteinExistence type="inferred from homology"/>
<dbReference type="EMBL" id="JALNTZ010000006">
    <property type="protein sequence ID" value="KAJ3650162.1"/>
    <property type="molecule type" value="Genomic_DNA"/>
</dbReference>
<dbReference type="AlphaFoldDB" id="A0AA38I6H1"/>